<keyword evidence="2" id="KW-1185">Reference proteome</keyword>
<comment type="caution">
    <text evidence="1">The sequence shown here is derived from an EMBL/GenBank/DDBJ whole genome shotgun (WGS) entry which is preliminary data.</text>
</comment>
<dbReference type="AlphaFoldDB" id="A0A834P7M2"/>
<evidence type="ECO:0000313" key="1">
    <source>
        <dbReference type="EMBL" id="KAF7431708.1"/>
    </source>
</evidence>
<evidence type="ECO:0000313" key="2">
    <source>
        <dbReference type="Proteomes" id="UP000600918"/>
    </source>
</evidence>
<name>A0A834P7M2_VESPE</name>
<sequence>MVKAASQENFREETFTVKVKVDVDDQVSDIRKICSSVGSKIDSRVSETVEKAEQGISYHTDDCSRIHSFWCEVHPSASTSENNTYGTLGVLAARAECRGKVFQSSHTLHSMILRFRLSSLPSKMRLLARRVKTYIVTMYDRSGLCNFVDEVHCQNSSYNGDLETPPTTRMIDKGSGYLSG</sequence>
<protein>
    <submittedName>
        <fullName evidence="1">Uncharacterized protein</fullName>
    </submittedName>
</protein>
<dbReference type="Proteomes" id="UP000600918">
    <property type="component" value="Unassembled WGS sequence"/>
</dbReference>
<reference evidence="1" key="1">
    <citation type="journal article" date="2020" name="G3 (Bethesda)">
        <title>High-Quality Assemblies for Three Invasive Social Wasps from the &lt;i&gt;Vespula&lt;/i&gt; Genus.</title>
        <authorList>
            <person name="Harrop T.W.R."/>
            <person name="Guhlin J."/>
            <person name="McLaughlin G.M."/>
            <person name="Permina E."/>
            <person name="Stockwell P."/>
            <person name="Gilligan J."/>
            <person name="Le Lec M.F."/>
            <person name="Gruber M.A.M."/>
            <person name="Quinn O."/>
            <person name="Lovegrove M."/>
            <person name="Duncan E.J."/>
            <person name="Remnant E.J."/>
            <person name="Van Eeckhoven J."/>
            <person name="Graham B."/>
            <person name="Knapp R.A."/>
            <person name="Langford K.W."/>
            <person name="Kronenberg Z."/>
            <person name="Press M.O."/>
            <person name="Eacker S.M."/>
            <person name="Wilson-Rankin E.E."/>
            <person name="Purcell J."/>
            <person name="Lester P.J."/>
            <person name="Dearden P.K."/>
        </authorList>
    </citation>
    <scope>NUCLEOTIDE SEQUENCE</scope>
    <source>
        <strain evidence="1">Volc-1</strain>
    </source>
</reference>
<gene>
    <name evidence="1" type="ORF">H0235_004632</name>
</gene>
<organism evidence="1 2">
    <name type="scientific">Vespula pensylvanica</name>
    <name type="common">Western yellow jacket</name>
    <name type="synonym">Wasp</name>
    <dbReference type="NCBI Taxonomy" id="30213"/>
    <lineage>
        <taxon>Eukaryota</taxon>
        <taxon>Metazoa</taxon>
        <taxon>Ecdysozoa</taxon>
        <taxon>Arthropoda</taxon>
        <taxon>Hexapoda</taxon>
        <taxon>Insecta</taxon>
        <taxon>Pterygota</taxon>
        <taxon>Neoptera</taxon>
        <taxon>Endopterygota</taxon>
        <taxon>Hymenoptera</taxon>
        <taxon>Apocrita</taxon>
        <taxon>Aculeata</taxon>
        <taxon>Vespoidea</taxon>
        <taxon>Vespidae</taxon>
        <taxon>Vespinae</taxon>
        <taxon>Vespula</taxon>
    </lineage>
</organism>
<accession>A0A834P7M2</accession>
<proteinExistence type="predicted"/>
<dbReference type="EMBL" id="JACSDY010000003">
    <property type="protein sequence ID" value="KAF7431708.1"/>
    <property type="molecule type" value="Genomic_DNA"/>
</dbReference>